<evidence type="ECO:0000259" key="3">
    <source>
        <dbReference type="Pfam" id="PF01370"/>
    </source>
</evidence>
<dbReference type="AlphaFoldDB" id="A0A1I6TKP2"/>
<dbReference type="InterPro" id="IPR050425">
    <property type="entry name" value="NAD(P)_dehydrat-like"/>
</dbReference>
<protein>
    <recommendedName>
        <fullName evidence="3">NAD-dependent epimerase/dehydratase domain-containing protein</fullName>
    </recommendedName>
</protein>
<dbReference type="Gene3D" id="3.40.50.720">
    <property type="entry name" value="NAD(P)-binding Rossmann-like Domain"/>
    <property type="match status" value="1"/>
</dbReference>
<dbReference type="FunFam" id="3.40.50.720:FF:000336">
    <property type="entry name" value="Aldehyde reductase"/>
    <property type="match status" value="1"/>
</dbReference>
<evidence type="ECO:0000313" key="4">
    <source>
        <dbReference type="EMBL" id="SFS89822.1"/>
    </source>
</evidence>
<dbReference type="EMBL" id="FOZU01000011">
    <property type="protein sequence ID" value="SFS89822.1"/>
    <property type="molecule type" value="Genomic_DNA"/>
</dbReference>
<dbReference type="Proteomes" id="UP000182827">
    <property type="component" value="Unassembled WGS sequence"/>
</dbReference>
<gene>
    <name evidence="4" type="ORF">SAMN05444586_101175</name>
</gene>
<dbReference type="SUPFAM" id="SSF51735">
    <property type="entry name" value="NAD(P)-binding Rossmann-fold domains"/>
    <property type="match status" value="1"/>
</dbReference>
<name>A0A1I6TKP2_9GAMM</name>
<dbReference type="GO" id="GO:0016616">
    <property type="term" value="F:oxidoreductase activity, acting on the CH-OH group of donors, NAD or NADP as acceptor"/>
    <property type="evidence" value="ECO:0007669"/>
    <property type="project" value="TreeGrafter"/>
</dbReference>
<dbReference type="Pfam" id="PF01370">
    <property type="entry name" value="Epimerase"/>
    <property type="match status" value="1"/>
</dbReference>
<sequence>MHILENNNGLKMTSPQNTAPILVTGATGYIASWVIQKLLQQGHHVHATVRDLNKKSGFAHLEKIAAQSTGTLKLFKANLLEKNSFDEAMQGCEIVLHMASPFVVTNFKDAVKDIIEPAVLGTENVLNSVNQTESVERVVVTSSIASTYSDAIDILKTENNAFDESHWNTSSSETHQPYPYSKVMAERKAWDMQKAQNRWDLICINPALVLGPSLTPNTQSGSVEVLQQFSNGMTLLGVPPMWNGIVDVRDVADAHIHAAFKADAQGRYIISGGTLSLLEMGKILRQNFGHKFPFPRNHLPKAAFKIFGPLVGFSKDFVELNMGYPIYFNADKSKQEFGIEYYNIESSLVEHFQQLLDDGVVKKYL</sequence>
<comment type="similarity">
    <text evidence="2">Belongs to the NAD(P)-dependent epimerase/dehydratase family. Dihydroflavonol-4-reductase subfamily.</text>
</comment>
<dbReference type="PANTHER" id="PTHR10366:SF564">
    <property type="entry name" value="STEROL-4-ALPHA-CARBOXYLATE 3-DEHYDROGENASE, DECARBOXYLATING"/>
    <property type="match status" value="1"/>
</dbReference>
<dbReference type="InterPro" id="IPR001509">
    <property type="entry name" value="Epimerase_deHydtase"/>
</dbReference>
<evidence type="ECO:0000256" key="2">
    <source>
        <dbReference type="ARBA" id="ARBA00023445"/>
    </source>
</evidence>
<reference evidence="5" key="1">
    <citation type="submission" date="2016-10" db="EMBL/GenBank/DDBJ databases">
        <authorList>
            <person name="Varghese N."/>
            <person name="Submissions S."/>
        </authorList>
    </citation>
    <scope>NUCLEOTIDE SEQUENCE [LARGE SCALE GENOMIC DNA]</scope>
    <source>
        <strain evidence="5">ANC 5076</strain>
    </source>
</reference>
<evidence type="ECO:0000256" key="1">
    <source>
        <dbReference type="ARBA" id="ARBA00023002"/>
    </source>
</evidence>
<evidence type="ECO:0000313" key="5">
    <source>
        <dbReference type="Proteomes" id="UP000182827"/>
    </source>
</evidence>
<organism evidence="4 5">
    <name type="scientific">Acinetobacter bohemicus</name>
    <dbReference type="NCBI Taxonomy" id="1435036"/>
    <lineage>
        <taxon>Bacteria</taxon>
        <taxon>Pseudomonadati</taxon>
        <taxon>Pseudomonadota</taxon>
        <taxon>Gammaproteobacteria</taxon>
        <taxon>Moraxellales</taxon>
        <taxon>Moraxellaceae</taxon>
        <taxon>Acinetobacter</taxon>
    </lineage>
</organism>
<accession>A0A1I6TKP2</accession>
<dbReference type="CDD" id="cd05227">
    <property type="entry name" value="AR_SDR_e"/>
    <property type="match status" value="1"/>
</dbReference>
<feature type="domain" description="NAD-dependent epimerase/dehydratase" evidence="3">
    <location>
        <begin position="21"/>
        <end position="264"/>
    </location>
</feature>
<dbReference type="InterPro" id="IPR036291">
    <property type="entry name" value="NAD(P)-bd_dom_sf"/>
</dbReference>
<keyword evidence="1" id="KW-0560">Oxidoreductase</keyword>
<keyword evidence="5" id="KW-1185">Reference proteome</keyword>
<proteinExistence type="inferred from homology"/>
<dbReference type="PANTHER" id="PTHR10366">
    <property type="entry name" value="NAD DEPENDENT EPIMERASE/DEHYDRATASE"/>
    <property type="match status" value="1"/>
</dbReference>